<dbReference type="OrthoDB" id="9765680at2"/>
<dbReference type="Gene3D" id="3.40.50.12780">
    <property type="entry name" value="N-terminal domain of ligase-like"/>
    <property type="match status" value="1"/>
</dbReference>
<dbReference type="InterPro" id="IPR045851">
    <property type="entry name" value="AMP-bd_C_sf"/>
</dbReference>
<dbReference type="Pfam" id="PF13193">
    <property type="entry name" value="AMP-binding_C"/>
    <property type="match status" value="1"/>
</dbReference>
<dbReference type="InterPro" id="IPR025110">
    <property type="entry name" value="AMP-bd_C"/>
</dbReference>
<gene>
    <name evidence="5" type="ORF">EDD68_1128</name>
</gene>
<dbReference type="InterPro" id="IPR000873">
    <property type="entry name" value="AMP-dep_synth/lig_dom"/>
</dbReference>
<dbReference type="Gene3D" id="3.30.300.30">
    <property type="match status" value="1"/>
</dbReference>
<evidence type="ECO:0000259" key="4">
    <source>
        <dbReference type="Pfam" id="PF13193"/>
    </source>
</evidence>
<dbReference type="Proteomes" id="UP000294650">
    <property type="component" value="Unassembled WGS sequence"/>
</dbReference>
<dbReference type="PANTHER" id="PTHR43767">
    <property type="entry name" value="LONG-CHAIN-FATTY-ACID--COA LIGASE"/>
    <property type="match status" value="1"/>
</dbReference>
<dbReference type="AlphaFoldDB" id="A0A4R3MWC6"/>
<keyword evidence="6" id="KW-1185">Reference proteome</keyword>
<dbReference type="PROSITE" id="PS00455">
    <property type="entry name" value="AMP_BINDING"/>
    <property type="match status" value="1"/>
</dbReference>
<dbReference type="NCBIfam" id="NF004837">
    <property type="entry name" value="PRK06187.1"/>
    <property type="match status" value="1"/>
</dbReference>
<proteinExistence type="inferred from homology"/>
<dbReference type="InterPro" id="IPR050237">
    <property type="entry name" value="ATP-dep_AMP-bd_enzyme"/>
</dbReference>
<evidence type="ECO:0000256" key="1">
    <source>
        <dbReference type="ARBA" id="ARBA00006432"/>
    </source>
</evidence>
<dbReference type="InterPro" id="IPR020845">
    <property type="entry name" value="AMP-binding_CS"/>
</dbReference>
<feature type="domain" description="AMP-binding enzyme C-terminal" evidence="4">
    <location>
        <begin position="418"/>
        <end position="493"/>
    </location>
</feature>
<dbReference type="InterPro" id="IPR042099">
    <property type="entry name" value="ANL_N_sf"/>
</dbReference>
<reference evidence="5 6" key="1">
    <citation type="submission" date="2019-03" db="EMBL/GenBank/DDBJ databases">
        <title>Genomic Encyclopedia of Type Strains, Phase IV (KMG-IV): sequencing the most valuable type-strain genomes for metagenomic binning, comparative biology and taxonomic classification.</title>
        <authorList>
            <person name="Goeker M."/>
        </authorList>
    </citation>
    <scope>NUCLEOTIDE SEQUENCE [LARGE SCALE GENOMIC DNA]</scope>
    <source>
        <strain evidence="5 6">DSM 25894</strain>
    </source>
</reference>
<dbReference type="SUPFAM" id="SSF56801">
    <property type="entry name" value="Acetyl-CoA synthetase-like"/>
    <property type="match status" value="1"/>
</dbReference>
<feature type="domain" description="AMP-dependent synthetase/ligase" evidence="3">
    <location>
        <begin position="8"/>
        <end position="368"/>
    </location>
</feature>
<evidence type="ECO:0000313" key="6">
    <source>
        <dbReference type="Proteomes" id="UP000294650"/>
    </source>
</evidence>
<name>A0A4R3MWC6_9BACI</name>
<sequence length="506" mass="56358">MNISELLARNARKFPNKEGFVSGKERFTYKEVDQKVNQLASALKEKGITQGDKVILFSPNTMDFVYSYFAVQRLGAIIVPINAKLTTEEIRYILEHSEAKALIGHELIWAQAAPLVEEYPILWITTGKPSHPGVEILHNVIESGSNTPIACTLKEDDLSTMLYTSGTTGKPKGVLLSQRCALTVATMMCIETGMNDDSRILHMMPLSHSAPLHLFFVAGTYVGATHVLAPTFTPDLLLQLVSKEKVTHFFGAPVAYLLTAKHPEIEQYDLSSVKRWIYGGAPLSQVEVQFVQEKFQTDQLMCVYGLTEAGPNGTFLSPKDHQTKAGSIGKRAALNCEVRIVNAEGEDVEPGEIGEIILRGEGNMVGYYKDDEKTKEAIKDGWLYTGDMARFDEDGYIWIVDRKNDMIISGGVNIYPKEIEDTLKTHPAIEDVAVIGTPHPDWGETVKAFVVAGEPMENMEETCKDFLEGKLAKFKIPRVYEQIVELPRNATGKILKHQLREKEHAQ</sequence>
<evidence type="ECO:0000256" key="2">
    <source>
        <dbReference type="ARBA" id="ARBA00022598"/>
    </source>
</evidence>
<accession>A0A4R3MWC6</accession>
<dbReference type="FunFam" id="3.30.300.30:FF:000008">
    <property type="entry name" value="2,3-dihydroxybenzoate-AMP ligase"/>
    <property type="match status" value="1"/>
</dbReference>
<dbReference type="GO" id="GO:0016878">
    <property type="term" value="F:acid-thiol ligase activity"/>
    <property type="evidence" value="ECO:0007669"/>
    <property type="project" value="UniProtKB-ARBA"/>
</dbReference>
<evidence type="ECO:0000259" key="3">
    <source>
        <dbReference type="Pfam" id="PF00501"/>
    </source>
</evidence>
<dbReference type="RefSeq" id="WP_132371954.1">
    <property type="nucleotide sequence ID" value="NZ_SMAN01000012.1"/>
</dbReference>
<keyword evidence="2" id="KW-0436">Ligase</keyword>
<evidence type="ECO:0000313" key="5">
    <source>
        <dbReference type="EMBL" id="TCT20880.1"/>
    </source>
</evidence>
<organism evidence="5 6">
    <name type="scientific">Melghiribacillus thermohalophilus</name>
    <dbReference type="NCBI Taxonomy" id="1324956"/>
    <lineage>
        <taxon>Bacteria</taxon>
        <taxon>Bacillati</taxon>
        <taxon>Bacillota</taxon>
        <taxon>Bacilli</taxon>
        <taxon>Bacillales</taxon>
        <taxon>Bacillaceae</taxon>
        <taxon>Melghiribacillus</taxon>
    </lineage>
</organism>
<dbReference type="Pfam" id="PF00501">
    <property type="entry name" value="AMP-binding"/>
    <property type="match status" value="1"/>
</dbReference>
<protein>
    <submittedName>
        <fullName evidence="5">Feruloyl-CoA synthase</fullName>
    </submittedName>
</protein>
<comment type="caution">
    <text evidence="5">The sequence shown here is derived from an EMBL/GenBank/DDBJ whole genome shotgun (WGS) entry which is preliminary data.</text>
</comment>
<comment type="similarity">
    <text evidence="1">Belongs to the ATP-dependent AMP-binding enzyme family.</text>
</comment>
<dbReference type="PANTHER" id="PTHR43767:SF1">
    <property type="entry name" value="NONRIBOSOMAL PEPTIDE SYNTHASE PES1 (EUROFUNG)-RELATED"/>
    <property type="match status" value="1"/>
</dbReference>
<dbReference type="EMBL" id="SMAN01000012">
    <property type="protein sequence ID" value="TCT20880.1"/>
    <property type="molecule type" value="Genomic_DNA"/>
</dbReference>